<feature type="domain" description="23S rRNA (guanine(745)-N(1))-methyltransferase N-terminal" evidence="2">
    <location>
        <begin position="5"/>
        <end position="47"/>
    </location>
</feature>
<dbReference type="PIRSF" id="PIRSF018249">
    <property type="entry name" value="MyrA_prd"/>
    <property type="match status" value="1"/>
</dbReference>
<keyword evidence="3" id="KW-0489">Methyltransferase</keyword>
<name>A0A645AC55_9ZZZZ</name>
<sequence>MRSLFCCPLCGKPLRQQGNALCCLNRHSFDFAAQGYVNLLPANRRHSAAPGDDAGMVAARRAFLQQGSYAPFAKKLCQLAQECTANIAAPAVLDAGCGEGYYTGLLAKALGPAAQVAAFDISKNAVRAAAKQYPAVQFAVASAFAIPVADASIDLLVNIFAPLALEEYQRLLRPGGYFIYAVPGPRHLMGLKQVLYDTPYENTGKDTQYTGFRFCRRVPVAGSLQLTGTQQIEALFAMTPYYWRTPPQGAERLRQQDTLATEIEFDFLVYQKNT</sequence>
<proteinExistence type="predicted"/>
<dbReference type="EC" id="2.1.1.187" evidence="3"/>
<organism evidence="3">
    <name type="scientific">bioreactor metagenome</name>
    <dbReference type="NCBI Taxonomy" id="1076179"/>
    <lineage>
        <taxon>unclassified sequences</taxon>
        <taxon>metagenomes</taxon>
        <taxon>ecological metagenomes</taxon>
    </lineage>
</organism>
<comment type="caution">
    <text evidence="3">The sequence shown here is derived from an EMBL/GenBank/DDBJ whole genome shotgun (WGS) entry which is preliminary data.</text>
</comment>
<dbReference type="AlphaFoldDB" id="A0A645AC55"/>
<evidence type="ECO:0000259" key="2">
    <source>
        <dbReference type="Pfam" id="PF21302"/>
    </source>
</evidence>
<feature type="domain" description="Methyltransferase" evidence="1">
    <location>
        <begin position="91"/>
        <end position="184"/>
    </location>
</feature>
<dbReference type="InterPro" id="IPR050508">
    <property type="entry name" value="Methyltransf_Superfamily"/>
</dbReference>
<dbReference type="SUPFAM" id="SSF53335">
    <property type="entry name" value="S-adenosyl-L-methionine-dependent methyltransferases"/>
    <property type="match status" value="1"/>
</dbReference>
<keyword evidence="3" id="KW-0808">Transferase</keyword>
<dbReference type="CDD" id="cd02440">
    <property type="entry name" value="AdoMet_MTases"/>
    <property type="match status" value="1"/>
</dbReference>
<gene>
    <name evidence="3" type="primary">rlmA_5</name>
    <name evidence="3" type="ORF">SDC9_95168</name>
</gene>
<reference evidence="3" key="1">
    <citation type="submission" date="2019-08" db="EMBL/GenBank/DDBJ databases">
        <authorList>
            <person name="Kucharzyk K."/>
            <person name="Murdoch R.W."/>
            <person name="Higgins S."/>
            <person name="Loffler F."/>
        </authorList>
    </citation>
    <scope>NUCLEOTIDE SEQUENCE</scope>
</reference>
<protein>
    <submittedName>
        <fullName evidence="3">23S rRNA (Guanine(745)-N(1))-methyltransferase</fullName>
        <ecNumber evidence="3">2.1.1.187</ecNumber>
    </submittedName>
</protein>
<dbReference type="PANTHER" id="PTHR42912:SF45">
    <property type="entry name" value="23S RRNA (GUANINE(745)-N(1))-METHYLTRANSFERASE"/>
    <property type="match status" value="1"/>
</dbReference>
<evidence type="ECO:0000259" key="1">
    <source>
        <dbReference type="Pfam" id="PF13847"/>
    </source>
</evidence>
<dbReference type="PANTHER" id="PTHR42912">
    <property type="entry name" value="METHYLTRANSFERASE"/>
    <property type="match status" value="1"/>
</dbReference>
<dbReference type="GO" id="GO:0052911">
    <property type="term" value="F:23S rRNA (guanine(745)-N(1))-methyltransferase activity"/>
    <property type="evidence" value="ECO:0007669"/>
    <property type="project" value="UniProtKB-EC"/>
</dbReference>
<dbReference type="EMBL" id="VSSQ01012099">
    <property type="protein sequence ID" value="MPM48443.1"/>
    <property type="molecule type" value="Genomic_DNA"/>
</dbReference>
<evidence type="ECO:0000313" key="3">
    <source>
        <dbReference type="EMBL" id="MPM48443.1"/>
    </source>
</evidence>
<dbReference type="InterPro" id="IPR016718">
    <property type="entry name" value="rRNA_m1G-MeTrfase_A_prd"/>
</dbReference>
<dbReference type="Gene3D" id="3.40.50.150">
    <property type="entry name" value="Vaccinia Virus protein VP39"/>
    <property type="match status" value="1"/>
</dbReference>
<dbReference type="InterPro" id="IPR029063">
    <property type="entry name" value="SAM-dependent_MTases_sf"/>
</dbReference>
<dbReference type="InterPro" id="IPR025714">
    <property type="entry name" value="Methyltranfer_dom"/>
</dbReference>
<dbReference type="Pfam" id="PF21302">
    <property type="entry name" value="Zn_ribbon_RlmA"/>
    <property type="match status" value="1"/>
</dbReference>
<accession>A0A645AC55</accession>
<dbReference type="InterPro" id="IPR048647">
    <property type="entry name" value="RlmA_N"/>
</dbReference>
<dbReference type="Pfam" id="PF13847">
    <property type="entry name" value="Methyltransf_31"/>
    <property type="match status" value="1"/>
</dbReference>